<dbReference type="PANTHER" id="PTHR10196">
    <property type="entry name" value="SUGAR KINASE"/>
    <property type="match status" value="1"/>
</dbReference>
<dbReference type="GO" id="GO:0004370">
    <property type="term" value="F:glycerol kinase activity"/>
    <property type="evidence" value="ECO:0007669"/>
    <property type="project" value="TreeGrafter"/>
</dbReference>
<sequence>MADFVGALDQGTTSTRFMIFDHGGNEVARHQLEHQQILPRAGWVEHNPTEIWERTRAVIQTTLNKAHLTHADLAALGITNQR</sequence>
<dbReference type="Gene3D" id="3.30.420.40">
    <property type="match status" value="1"/>
</dbReference>
<keyword evidence="6" id="KW-1185">Reference proteome</keyword>
<dbReference type="Pfam" id="PF00370">
    <property type="entry name" value="FGGY_N"/>
    <property type="match status" value="1"/>
</dbReference>
<evidence type="ECO:0000313" key="5">
    <source>
        <dbReference type="EMBL" id="TMQ91306.1"/>
    </source>
</evidence>
<dbReference type="GO" id="GO:0019563">
    <property type="term" value="P:glycerol catabolic process"/>
    <property type="evidence" value="ECO:0007669"/>
    <property type="project" value="TreeGrafter"/>
</dbReference>
<proteinExistence type="inferred from homology"/>
<name>A0A5C4J3C4_9ACTN</name>
<organism evidence="5 6">
    <name type="scientific">Actinomadura soli</name>
    <dbReference type="NCBI Taxonomy" id="2508997"/>
    <lineage>
        <taxon>Bacteria</taxon>
        <taxon>Bacillati</taxon>
        <taxon>Actinomycetota</taxon>
        <taxon>Actinomycetes</taxon>
        <taxon>Streptosporangiales</taxon>
        <taxon>Thermomonosporaceae</taxon>
        <taxon>Actinomadura</taxon>
    </lineage>
</organism>
<accession>A0A5C4J3C4</accession>
<dbReference type="Proteomes" id="UP000309174">
    <property type="component" value="Unassembled WGS sequence"/>
</dbReference>
<dbReference type="PANTHER" id="PTHR10196:SF69">
    <property type="entry name" value="GLYCEROL KINASE"/>
    <property type="match status" value="1"/>
</dbReference>
<dbReference type="GO" id="GO:0005829">
    <property type="term" value="C:cytosol"/>
    <property type="evidence" value="ECO:0007669"/>
    <property type="project" value="TreeGrafter"/>
</dbReference>
<evidence type="ECO:0000313" key="6">
    <source>
        <dbReference type="Proteomes" id="UP000309174"/>
    </source>
</evidence>
<evidence type="ECO:0000259" key="4">
    <source>
        <dbReference type="Pfam" id="PF00370"/>
    </source>
</evidence>
<protein>
    <submittedName>
        <fullName evidence="5">Glycerol kinase</fullName>
    </submittedName>
</protein>
<feature type="non-terminal residue" evidence="5">
    <location>
        <position position="82"/>
    </location>
</feature>
<dbReference type="EMBL" id="VCKW01000220">
    <property type="protein sequence ID" value="TMQ91306.1"/>
    <property type="molecule type" value="Genomic_DNA"/>
</dbReference>
<keyword evidence="2" id="KW-0808">Transferase</keyword>
<gene>
    <name evidence="5" type="ORF">ETD83_31595</name>
</gene>
<reference evidence="5 6" key="1">
    <citation type="submission" date="2019-05" db="EMBL/GenBank/DDBJ databases">
        <title>Draft genome sequence of Actinomadura sp. 14C53.</title>
        <authorList>
            <person name="Saricaoglu S."/>
            <person name="Isik K."/>
        </authorList>
    </citation>
    <scope>NUCLEOTIDE SEQUENCE [LARGE SCALE GENOMIC DNA]</scope>
    <source>
        <strain evidence="5 6">14C53</strain>
    </source>
</reference>
<evidence type="ECO:0000256" key="2">
    <source>
        <dbReference type="ARBA" id="ARBA00022679"/>
    </source>
</evidence>
<evidence type="ECO:0000256" key="3">
    <source>
        <dbReference type="ARBA" id="ARBA00022777"/>
    </source>
</evidence>
<dbReference type="SUPFAM" id="SSF53067">
    <property type="entry name" value="Actin-like ATPase domain"/>
    <property type="match status" value="1"/>
</dbReference>
<dbReference type="InterPro" id="IPR018484">
    <property type="entry name" value="FGGY_N"/>
</dbReference>
<dbReference type="RefSeq" id="WP_268920516.1">
    <property type="nucleotide sequence ID" value="NZ_VCKW01000220.1"/>
</dbReference>
<dbReference type="InterPro" id="IPR043129">
    <property type="entry name" value="ATPase_NBD"/>
</dbReference>
<comment type="caution">
    <text evidence="5">The sequence shown here is derived from an EMBL/GenBank/DDBJ whole genome shotgun (WGS) entry which is preliminary data.</text>
</comment>
<evidence type="ECO:0000256" key="1">
    <source>
        <dbReference type="ARBA" id="ARBA00009156"/>
    </source>
</evidence>
<feature type="domain" description="Carbohydrate kinase FGGY N-terminal" evidence="4">
    <location>
        <begin position="6"/>
        <end position="82"/>
    </location>
</feature>
<keyword evidence="3 5" id="KW-0418">Kinase</keyword>
<dbReference type="AlphaFoldDB" id="A0A5C4J3C4"/>
<comment type="similarity">
    <text evidence="1">Belongs to the FGGY kinase family.</text>
</comment>